<organism evidence="2">
    <name type="scientific">Mus musculus</name>
    <name type="common">Mouse</name>
    <dbReference type="NCBI Taxonomy" id="10090"/>
    <lineage>
        <taxon>Eukaryota</taxon>
        <taxon>Metazoa</taxon>
        <taxon>Chordata</taxon>
        <taxon>Craniata</taxon>
        <taxon>Vertebrata</taxon>
        <taxon>Euteleostomi</taxon>
        <taxon>Mammalia</taxon>
        <taxon>Eutheria</taxon>
        <taxon>Euarchontoglires</taxon>
        <taxon>Glires</taxon>
        <taxon>Rodentia</taxon>
        <taxon>Myomorpha</taxon>
        <taxon>Muroidea</taxon>
        <taxon>Muridae</taxon>
        <taxon>Murinae</taxon>
        <taxon>Mus</taxon>
        <taxon>Mus</taxon>
    </lineage>
</organism>
<reference evidence="2" key="8">
    <citation type="journal article" date="2005" name="Science">
        <title>Antisense Transcription in the Mammalian Transcriptome.</title>
        <authorList>
            <consortium name="RIKEN Genome Exploration Research Group and Genome Science Group (Genome Network Project Core Group) and the FANTOM Consortium"/>
        </authorList>
    </citation>
    <scope>NUCLEOTIDE SEQUENCE</scope>
    <source>
        <strain evidence="2">C57BL/6J</strain>
        <tissue evidence="2">Kidney</tissue>
    </source>
</reference>
<reference evidence="2" key="2">
    <citation type="journal article" date="2000" name="Genome Res.">
        <title>Normalization and subtraction of cap-trapper-selected cDNAs to prepare full-length cDNA libraries for rapid discovery of new genes.</title>
        <authorList>
            <person name="Carninci P."/>
            <person name="Shibata Y."/>
            <person name="Hayatsu N."/>
            <person name="Sugahara Y."/>
            <person name="Shibata K."/>
            <person name="Itoh M."/>
            <person name="Konno H."/>
            <person name="Okazaki Y."/>
            <person name="Muramatsu M."/>
            <person name="Hayashizaki Y."/>
        </authorList>
    </citation>
    <scope>NUCLEOTIDE SEQUENCE</scope>
    <source>
        <strain evidence="2">C57BL/6J</strain>
        <tissue evidence="2">Kidney</tissue>
    </source>
</reference>
<dbReference type="EMBL" id="AK002660">
    <property type="protein sequence ID" value="BAB22267.1"/>
    <property type="molecule type" value="mRNA"/>
</dbReference>
<evidence type="ECO:0000313" key="3">
    <source>
        <dbReference type="MGI" id="MGI:1922647"/>
    </source>
</evidence>
<gene>
    <name evidence="3" type="primary">Arhgap24</name>
</gene>
<feature type="compositionally biased region" description="Basic and acidic residues" evidence="1">
    <location>
        <begin position="28"/>
        <end position="43"/>
    </location>
</feature>
<evidence type="ECO:0000313" key="2">
    <source>
        <dbReference type="EMBL" id="BAB22267.1"/>
    </source>
</evidence>
<sequence>RESSLQSRLGSSQGDSENGHQTRLTWRLRGEPEDRREKGEACREHQRLRGYHKRSRGVLCKELSARWNAFWRRCQGFLRLSLRLKEPARTVQKYSRGALQLFFLLPFAQGRLLTFLDDFVSS</sequence>
<protein>
    <submittedName>
        <fullName evidence="2">Uncharacterized protein</fullName>
    </submittedName>
</protein>
<reference evidence="2" key="3">
    <citation type="journal article" date="2000" name="Genome Res.">
        <title>RIKEN integrated sequence analysis (RISA) system--384-format sequencing pipeline with 384 multicapillary sequencer.</title>
        <authorList>
            <person name="Shibata K."/>
            <person name="Itoh M."/>
            <person name="Aizawa K."/>
            <person name="Nagaoka S."/>
            <person name="Sasaki N."/>
            <person name="Carninci P."/>
            <person name="Konno H."/>
            <person name="Akiyama J."/>
            <person name="Nishi K."/>
            <person name="Kitsunai T."/>
            <person name="Tashiro H."/>
            <person name="Itoh M."/>
            <person name="Sumi N."/>
            <person name="Ishii Y."/>
            <person name="Nakamura S."/>
            <person name="Hazama M."/>
            <person name="Nishine T."/>
            <person name="Harada A."/>
            <person name="Yamamoto R."/>
            <person name="Matsumoto H."/>
            <person name="Sakaguchi S."/>
            <person name="Ikegami T."/>
            <person name="Kashiwagi K."/>
            <person name="Fujiwake S."/>
            <person name="Inoue K."/>
            <person name="Togawa Y."/>
            <person name="Izawa M."/>
            <person name="Ohara E."/>
            <person name="Watahiki M."/>
            <person name="Yoneda Y."/>
            <person name="Ishikawa T."/>
            <person name="Ozawa K."/>
            <person name="Tanaka T."/>
            <person name="Matsuura S."/>
            <person name="Kawai J."/>
            <person name="Okazaki Y."/>
            <person name="Muramatsu M."/>
            <person name="Inoue Y."/>
            <person name="Kira A."/>
            <person name="Hayashizaki Y."/>
        </authorList>
    </citation>
    <scope>NUCLEOTIDE SEQUENCE</scope>
    <source>
        <strain evidence="2">C57BL/6J</strain>
        <tissue evidence="2">Kidney</tissue>
    </source>
</reference>
<feature type="non-terminal residue" evidence="2">
    <location>
        <position position="1"/>
    </location>
</feature>
<name>Q9CW98_MOUSE</name>
<reference evidence="2" key="5">
    <citation type="journal article" date="2001" name="Nature">
        <title>Functional annotation of a full-length mouse cDNA collection.</title>
        <authorList>
            <consortium name="The RIKEN Genome Exploration Research Group Phase II Team and the FANTOM Consortium"/>
        </authorList>
    </citation>
    <scope>NUCLEOTIDE SEQUENCE</scope>
    <source>
        <strain evidence="2">C57BL/6J</strain>
        <tissue evidence="2">Kidney</tissue>
    </source>
</reference>
<dbReference type="AGR" id="MGI:1922647"/>
<reference evidence="2" key="1">
    <citation type="journal article" date="1999" name="Methods Enzymol.">
        <title>High-efficiency full-length cDNA cloning.</title>
        <authorList>
            <person name="Carninci P."/>
            <person name="Hayashizaki Y."/>
        </authorList>
    </citation>
    <scope>NUCLEOTIDE SEQUENCE</scope>
    <source>
        <strain evidence="2">C57BL/6J</strain>
        <tissue evidence="2">Kidney</tissue>
    </source>
</reference>
<reference evidence="2" key="6">
    <citation type="journal article" date="2002" name="Nature">
        <title>Analysis of the mouse transcriptome based on functional annotation of 60,770 full-length cDNAs.</title>
        <authorList>
            <consortium name="The FANTOM Consortium and the RIKEN Genome Exploration Research Group Phase I and II Team"/>
        </authorList>
    </citation>
    <scope>NUCLEOTIDE SEQUENCE</scope>
    <source>
        <strain evidence="2">C57BL/6J</strain>
        <tissue evidence="2">Kidney</tissue>
    </source>
</reference>
<dbReference type="AlphaFoldDB" id="Q9CW98"/>
<feature type="region of interest" description="Disordered" evidence="1">
    <location>
        <begin position="1"/>
        <end position="43"/>
    </location>
</feature>
<reference evidence="2" key="4">
    <citation type="submission" date="2000-07" db="EMBL/GenBank/DDBJ databases">
        <authorList>
            <person name="Adachi J."/>
            <person name="Aizawa K."/>
            <person name="Akahira S."/>
            <person name="Akimura T."/>
            <person name="Arai A."/>
            <person name="Aono H."/>
            <person name="Arakawa T."/>
            <person name="Bono H."/>
            <person name="Carninci P."/>
            <person name="Fukuda S."/>
            <person name="Fukunishi Y."/>
            <person name="Furuno M."/>
            <person name="Hanagaki T."/>
            <person name="Hara A."/>
            <person name="Hayatsu N."/>
            <person name="Hiramoto K."/>
            <person name="Hiraoka T."/>
            <person name="Hori F."/>
            <person name="Imotani K."/>
            <person name="Ishii Y."/>
            <person name="Itoh M."/>
            <person name="Izawa M."/>
            <person name="Kasukawa T."/>
            <person name="Kato H."/>
            <person name="Kawai J."/>
            <person name="Kojima Y."/>
            <person name="Konno H."/>
            <person name="Kouda M."/>
            <person name="Koya S."/>
            <person name="Kurihara C."/>
            <person name="Matsuyama T."/>
            <person name="Miyazaki A."/>
            <person name="Nishi K."/>
            <person name="Nomura K."/>
            <person name="Numazaki R."/>
            <person name="Ohno M."/>
            <person name="Okazaki Y."/>
            <person name="Okido T."/>
            <person name="Owa C."/>
            <person name="Saito H."/>
            <person name="Saito R."/>
            <person name="Sakai C."/>
            <person name="Sakai K."/>
            <person name="Sano H."/>
            <person name="Sasaki D."/>
            <person name="Shibata K."/>
            <person name="Shibata Y."/>
            <person name="Shinagawa A."/>
            <person name="Shiraki T."/>
            <person name="Sogabe Y."/>
            <person name="Suzuki H."/>
            <person name="Tagami M."/>
            <person name="Tagawa A."/>
            <person name="Takahashi F."/>
            <person name="Tanaka T."/>
            <person name="Tejima Y."/>
            <person name="Toya T."/>
            <person name="Yamamura T."/>
            <person name="Yasunishi A."/>
            <person name="Yoshida K."/>
            <person name="Yoshino M."/>
            <person name="Muramatsu M."/>
            <person name="Hayashizaki Y."/>
        </authorList>
    </citation>
    <scope>NUCLEOTIDE SEQUENCE</scope>
    <source>
        <strain evidence="2">C57BL/6J</strain>
        <tissue evidence="2">Kidney</tissue>
    </source>
</reference>
<reference evidence="2" key="7">
    <citation type="journal article" date="2005" name="Science">
        <title>The Transcriptional Landscape of the Mammalian Genome.</title>
        <authorList>
            <consortium name="The FANTOM Consortium"/>
            <consortium name="Riken Genome Exploration Research Group and Genome Science Group (Genome Network Project Core Group)"/>
        </authorList>
    </citation>
    <scope>NUCLEOTIDE SEQUENCE</scope>
    <source>
        <strain evidence="2">C57BL/6J</strain>
        <tissue evidence="2">Kidney</tissue>
    </source>
</reference>
<evidence type="ECO:0000256" key="1">
    <source>
        <dbReference type="SAM" id="MobiDB-lite"/>
    </source>
</evidence>
<proteinExistence type="evidence at transcript level"/>
<accession>Q9CW98</accession>
<dbReference type="MGI" id="MGI:1922647">
    <property type="gene designation" value="Arhgap24"/>
</dbReference>
<feature type="compositionally biased region" description="Low complexity" evidence="1">
    <location>
        <begin position="1"/>
        <end position="16"/>
    </location>
</feature>